<keyword evidence="1" id="KW-0732">Signal</keyword>
<dbReference type="PATRIC" id="fig|1393736.3.peg.845"/>
<dbReference type="Proteomes" id="UP000023464">
    <property type="component" value="Unassembled WGS sequence"/>
</dbReference>
<dbReference type="RefSeq" id="WP_036776263.1">
    <property type="nucleotide sequence ID" value="NZ_CAWLTM010000106.1"/>
</dbReference>
<dbReference type="PROSITE" id="PS51257">
    <property type="entry name" value="PROKAR_LIPOPROTEIN"/>
    <property type="match status" value="1"/>
</dbReference>
<evidence type="ECO:0000313" key="3">
    <source>
        <dbReference type="Proteomes" id="UP000023464"/>
    </source>
</evidence>
<comment type="caution">
    <text evidence="2">The sequence shown here is derived from an EMBL/GenBank/DDBJ whole genome shotgun (WGS) entry which is preliminary data.</text>
</comment>
<evidence type="ECO:0000313" key="2">
    <source>
        <dbReference type="EMBL" id="EYU16547.1"/>
    </source>
</evidence>
<dbReference type="EMBL" id="JFGV01000009">
    <property type="protein sequence ID" value="EYU16547.1"/>
    <property type="molecule type" value="Genomic_DNA"/>
</dbReference>
<proteinExistence type="predicted"/>
<evidence type="ECO:0008006" key="4">
    <source>
        <dbReference type="Google" id="ProtNLM"/>
    </source>
</evidence>
<organism evidence="2 3">
    <name type="scientific">Photorhabdus aegyptia</name>
    <dbReference type="NCBI Taxonomy" id="2805098"/>
    <lineage>
        <taxon>Bacteria</taxon>
        <taxon>Pseudomonadati</taxon>
        <taxon>Pseudomonadota</taxon>
        <taxon>Gammaproteobacteria</taxon>
        <taxon>Enterobacterales</taxon>
        <taxon>Morganellaceae</taxon>
        <taxon>Photorhabdus</taxon>
    </lineage>
</organism>
<keyword evidence="3" id="KW-1185">Reference proteome</keyword>
<dbReference type="AlphaFoldDB" id="A0A022PKA7"/>
<name>A0A022PKA7_9GAMM</name>
<accession>A0A022PKA7</accession>
<evidence type="ECO:0000256" key="1">
    <source>
        <dbReference type="SAM" id="SignalP"/>
    </source>
</evidence>
<protein>
    <recommendedName>
        <fullName evidence="4">Lipoprotein</fullName>
    </recommendedName>
</protein>
<feature type="chain" id="PRO_5001506102" description="Lipoprotein" evidence="1">
    <location>
        <begin position="21"/>
        <end position="255"/>
    </location>
</feature>
<sequence length="255" mass="27515">MKKLLSITLVSMALAGCANVPPTMPVDSNPSKALQFARAMDLRQITDAGDNYVVYNGMTDKGKIVPLKVPVRPSQKGTGNYGGVTADIAAGFATHTAFIPVLSVLTAHTPAPVVDGMARVGSWNNMMATGNYQQIEPIVRKTLKSMHGYIPGPVCGDNKSVGSTLIKRPAQNGEWVSYEDVIPTLPSPPIVVDGKASFFLLSNCFFKYSSQADNVPFVKQMSVELGPSRAVFLPGSHEHPPMVFHNGETYYFNRP</sequence>
<feature type="signal peptide" evidence="1">
    <location>
        <begin position="1"/>
        <end position="20"/>
    </location>
</feature>
<gene>
    <name evidence="2" type="ORF">BA1DRAFT_00831</name>
</gene>
<reference evidence="2 3" key="1">
    <citation type="submission" date="2014-03" db="EMBL/GenBank/DDBJ databases">
        <title>Draft Genome of Photorhabdus luminescens BA1, an Egyptian Isolate.</title>
        <authorList>
            <person name="Ghazal S."/>
            <person name="Hurst S.G.IV."/>
            <person name="Morris K."/>
            <person name="Thomas K."/>
            <person name="Tisa L.S."/>
        </authorList>
    </citation>
    <scope>NUCLEOTIDE SEQUENCE [LARGE SCALE GENOMIC DNA]</scope>
    <source>
        <strain evidence="2 3">BA1</strain>
    </source>
</reference>